<evidence type="ECO:0000256" key="1">
    <source>
        <dbReference type="ARBA" id="ARBA00023015"/>
    </source>
</evidence>
<evidence type="ECO:0000256" key="2">
    <source>
        <dbReference type="ARBA" id="ARBA00023125"/>
    </source>
</evidence>
<accession>A0A7Z0AB71</accession>
<dbReference type="RefSeq" id="WP_179425019.1">
    <property type="nucleotide sequence ID" value="NZ_JACBZP010000001.1"/>
</dbReference>
<keyword evidence="6" id="KW-1185">Reference proteome</keyword>
<dbReference type="GO" id="GO:0003700">
    <property type="term" value="F:DNA-binding transcription factor activity"/>
    <property type="evidence" value="ECO:0007669"/>
    <property type="project" value="TreeGrafter"/>
</dbReference>
<proteinExistence type="predicted"/>
<reference evidence="5 6" key="1">
    <citation type="submission" date="2020-07" db="EMBL/GenBank/DDBJ databases">
        <title>Sequencing the genomes of 1000 actinobacteria strains.</title>
        <authorList>
            <person name="Klenk H.-P."/>
        </authorList>
    </citation>
    <scope>NUCLEOTIDE SEQUENCE [LARGE SCALE GENOMIC DNA]</scope>
    <source>
        <strain evidence="5 6">DSM 26341</strain>
    </source>
</reference>
<dbReference type="PROSITE" id="PS00356">
    <property type="entry name" value="HTH_LACI_1"/>
    <property type="match status" value="1"/>
</dbReference>
<evidence type="ECO:0000259" key="4">
    <source>
        <dbReference type="PROSITE" id="PS50932"/>
    </source>
</evidence>
<dbReference type="PROSITE" id="PS50932">
    <property type="entry name" value="HTH_LACI_2"/>
    <property type="match status" value="1"/>
</dbReference>
<evidence type="ECO:0000256" key="3">
    <source>
        <dbReference type="ARBA" id="ARBA00023163"/>
    </source>
</evidence>
<keyword evidence="2 5" id="KW-0238">DNA-binding</keyword>
<dbReference type="InterPro" id="IPR046335">
    <property type="entry name" value="LacI/GalR-like_sensor"/>
</dbReference>
<protein>
    <submittedName>
        <fullName evidence="5">DNA-binding LacI/PurR family transcriptional regulator</fullName>
    </submittedName>
</protein>
<dbReference type="Pfam" id="PF00356">
    <property type="entry name" value="LacI"/>
    <property type="match status" value="1"/>
</dbReference>
<dbReference type="PANTHER" id="PTHR30146:SF109">
    <property type="entry name" value="HTH-TYPE TRANSCRIPTIONAL REGULATOR GALS"/>
    <property type="match status" value="1"/>
</dbReference>
<name>A0A7Z0AB71_9MICO</name>
<dbReference type="PANTHER" id="PTHR30146">
    <property type="entry name" value="LACI-RELATED TRANSCRIPTIONAL REPRESSOR"/>
    <property type="match status" value="1"/>
</dbReference>
<keyword evidence="3" id="KW-0804">Transcription</keyword>
<dbReference type="Proteomes" id="UP000539111">
    <property type="component" value="Unassembled WGS sequence"/>
</dbReference>
<dbReference type="Gene3D" id="3.40.50.2300">
    <property type="match status" value="2"/>
</dbReference>
<evidence type="ECO:0000313" key="5">
    <source>
        <dbReference type="EMBL" id="NYI65961.1"/>
    </source>
</evidence>
<dbReference type="SUPFAM" id="SSF47413">
    <property type="entry name" value="lambda repressor-like DNA-binding domains"/>
    <property type="match status" value="1"/>
</dbReference>
<dbReference type="Gene3D" id="1.10.260.40">
    <property type="entry name" value="lambda repressor-like DNA-binding domains"/>
    <property type="match status" value="1"/>
</dbReference>
<dbReference type="GO" id="GO:0000976">
    <property type="term" value="F:transcription cis-regulatory region binding"/>
    <property type="evidence" value="ECO:0007669"/>
    <property type="project" value="TreeGrafter"/>
</dbReference>
<gene>
    <name evidence="5" type="ORF">BJY26_000267</name>
</gene>
<feature type="domain" description="HTH lacI-type" evidence="4">
    <location>
        <begin position="5"/>
        <end position="57"/>
    </location>
</feature>
<keyword evidence="1" id="KW-0805">Transcription regulation</keyword>
<dbReference type="InterPro" id="IPR000843">
    <property type="entry name" value="HTH_LacI"/>
</dbReference>
<dbReference type="Pfam" id="PF13377">
    <property type="entry name" value="Peripla_BP_3"/>
    <property type="match status" value="1"/>
</dbReference>
<dbReference type="AlphaFoldDB" id="A0A7Z0AB71"/>
<evidence type="ECO:0000313" key="6">
    <source>
        <dbReference type="Proteomes" id="UP000539111"/>
    </source>
</evidence>
<sequence>MPLHLKDVAARAGVSTATASRVLRAVPGVSDKARNAVWAAVDVLGYRRPSDRERLRPVGVVTLQRPSALLDATGDVRARLISRFAADGLATAVLPVAADDGPDAEARAIDALLRAGASALVIMTGRELSTADAAVRAYRRAAGEGIPVAVIGASRHAGEPAVPEWQRSLTRMGVDEAAAMDAGVKHLVSIGHRRIALTLPEQADKSGAAQGFRRSMAARLHIVGSRADAPVVVAADTVESGTQTAGELVDSGSTAIIAGSPALTLGALAAARRRGLGVPERLSVVGYCDVPGGESLDPPLTVVRVPAGAMADAAAGEVLRAVRARPEPPGRIAMAAPDLTFQGELVVRSSTSRPIRR</sequence>
<dbReference type="InterPro" id="IPR028082">
    <property type="entry name" value="Peripla_BP_I"/>
</dbReference>
<dbReference type="InterPro" id="IPR010982">
    <property type="entry name" value="Lambda_DNA-bd_dom_sf"/>
</dbReference>
<dbReference type="SMART" id="SM00354">
    <property type="entry name" value="HTH_LACI"/>
    <property type="match status" value="1"/>
</dbReference>
<dbReference type="SUPFAM" id="SSF53822">
    <property type="entry name" value="Periplasmic binding protein-like I"/>
    <property type="match status" value="1"/>
</dbReference>
<dbReference type="EMBL" id="JACBZP010000001">
    <property type="protein sequence ID" value="NYI65961.1"/>
    <property type="molecule type" value="Genomic_DNA"/>
</dbReference>
<comment type="caution">
    <text evidence="5">The sequence shown here is derived from an EMBL/GenBank/DDBJ whole genome shotgun (WGS) entry which is preliminary data.</text>
</comment>
<organism evidence="5 6">
    <name type="scientific">Spelaeicoccus albus</name>
    <dbReference type="NCBI Taxonomy" id="1280376"/>
    <lineage>
        <taxon>Bacteria</taxon>
        <taxon>Bacillati</taxon>
        <taxon>Actinomycetota</taxon>
        <taxon>Actinomycetes</taxon>
        <taxon>Micrococcales</taxon>
        <taxon>Brevibacteriaceae</taxon>
        <taxon>Spelaeicoccus</taxon>
    </lineage>
</organism>
<dbReference type="CDD" id="cd01392">
    <property type="entry name" value="HTH_LacI"/>
    <property type="match status" value="1"/>
</dbReference>